<evidence type="ECO:0000313" key="4">
    <source>
        <dbReference type="Proteomes" id="UP000622475"/>
    </source>
</evidence>
<organism evidence="3 4">
    <name type="scientific">Mucilaginibacter myungsuensis</name>
    <dbReference type="NCBI Taxonomy" id="649104"/>
    <lineage>
        <taxon>Bacteria</taxon>
        <taxon>Pseudomonadati</taxon>
        <taxon>Bacteroidota</taxon>
        <taxon>Sphingobacteriia</taxon>
        <taxon>Sphingobacteriales</taxon>
        <taxon>Sphingobacteriaceae</taxon>
        <taxon>Mucilaginibacter</taxon>
    </lineage>
</organism>
<evidence type="ECO:0000313" key="3">
    <source>
        <dbReference type="EMBL" id="MBE9663554.1"/>
    </source>
</evidence>
<dbReference type="InterPro" id="IPR024053">
    <property type="entry name" value="VHL_beta_dom"/>
</dbReference>
<dbReference type="Proteomes" id="UP000622475">
    <property type="component" value="Unassembled WGS sequence"/>
</dbReference>
<dbReference type="SUPFAM" id="SSF49468">
    <property type="entry name" value="VHL"/>
    <property type="match status" value="1"/>
</dbReference>
<dbReference type="InterPro" id="IPR036208">
    <property type="entry name" value="VHL_sf"/>
</dbReference>
<dbReference type="SUPFAM" id="SSF55486">
    <property type="entry name" value="Metalloproteases ('zincins'), catalytic domain"/>
    <property type="match status" value="1"/>
</dbReference>
<name>A0A929L322_9SPHI</name>
<dbReference type="InterPro" id="IPR037140">
    <property type="entry name" value="VHL_beta_dom_sf"/>
</dbReference>
<protein>
    <recommendedName>
        <fullName evidence="2">von Hippel-Lindau disease tumour suppressor beta domain-containing protein</fullName>
    </recommendedName>
</protein>
<dbReference type="Gene3D" id="2.60.40.780">
    <property type="entry name" value="von Hippel-Lindau disease tumour suppressor, beta domain"/>
    <property type="match status" value="1"/>
</dbReference>
<dbReference type="AlphaFoldDB" id="A0A929L322"/>
<gene>
    <name evidence="3" type="ORF">IRJ16_16825</name>
</gene>
<feature type="chain" id="PRO_5037978575" description="von Hippel-Lindau disease tumour suppressor beta domain-containing protein" evidence="1">
    <location>
        <begin position="24"/>
        <end position="349"/>
    </location>
</feature>
<dbReference type="Pfam" id="PF01847">
    <property type="entry name" value="VHL"/>
    <property type="match status" value="1"/>
</dbReference>
<proteinExistence type="predicted"/>
<reference evidence="3" key="1">
    <citation type="submission" date="2020-10" db="EMBL/GenBank/DDBJ databases">
        <title>Mucilaginibacter mali sp. nov., isolated from rhizosphere soil of apple orchard.</title>
        <authorList>
            <person name="Lee J.-S."/>
            <person name="Kim H.S."/>
            <person name="Kim J.-S."/>
        </authorList>
    </citation>
    <scope>NUCLEOTIDE SEQUENCE</scope>
    <source>
        <strain evidence="3">KCTC 22746</strain>
    </source>
</reference>
<dbReference type="RefSeq" id="WP_194112778.1">
    <property type="nucleotide sequence ID" value="NZ_JADFFL010000006.1"/>
</dbReference>
<evidence type="ECO:0000256" key="1">
    <source>
        <dbReference type="SAM" id="SignalP"/>
    </source>
</evidence>
<feature type="signal peptide" evidence="1">
    <location>
        <begin position="1"/>
        <end position="23"/>
    </location>
</feature>
<keyword evidence="1" id="KW-0732">Signal</keyword>
<comment type="caution">
    <text evidence="3">The sequence shown here is derived from an EMBL/GenBank/DDBJ whole genome shotgun (WGS) entry which is preliminary data.</text>
</comment>
<accession>A0A929L322</accession>
<sequence length="349" mass="39453">MRYIRLTINGLLVTLLCGSSSLAQTPDSAIARLAKPVAGFYSKYLNNNGIAIRSSTVVEDRALTVAADKISMMLARTPAIKQNLKQWGAEVHIIGKDQQTTDLPEFKHQKGIKFVDNLGKRTDLDNRTRGLGGIYTSCGEENLLGLPQDRYGIGQDICVHEFAHTIMYFGLSNKWQEAIKKQYRKARSLGLWKNTYAMVDAGEYWAELSMWYFDRHGQFLSGSRSPAINYQALKRYDTGGFALLDSIYSGKAKVRPVAVAAPQKVKPNTRTGSADGETVFMVTNRTSKKLKLYWVDTDGKPKLHAEVGPYNSFKCDTYRDHVWLITDSRGKDRGWYKMNKPYLRTIVRR</sequence>
<evidence type="ECO:0000259" key="2">
    <source>
        <dbReference type="Pfam" id="PF01847"/>
    </source>
</evidence>
<dbReference type="EMBL" id="JADFFL010000006">
    <property type="protein sequence ID" value="MBE9663554.1"/>
    <property type="molecule type" value="Genomic_DNA"/>
</dbReference>
<feature type="domain" description="von Hippel-Lindau disease tumour suppressor beta" evidence="2">
    <location>
        <begin position="281"/>
        <end position="332"/>
    </location>
</feature>
<keyword evidence="4" id="KW-1185">Reference proteome</keyword>